<sequence length="115" mass="12697">MPRTPFDFHKQGASNRTADKVPTLPPPDMAEVQKLIDNAVARARAAAALKERKSPKRADRVSLNSPRDNSPLVFNHQSSTSTRAKDFICAFVVTLVAIYFALSGYFLYQEVGGFP</sequence>
<evidence type="ECO:0000256" key="2">
    <source>
        <dbReference type="SAM" id="Phobius"/>
    </source>
</evidence>
<gene>
    <name evidence="3" type="ORF">TM35_001991020</name>
</gene>
<name>A0A1X0NDT0_9TRYP</name>
<comment type="caution">
    <text evidence="3">The sequence shown here is derived from an EMBL/GenBank/DDBJ whole genome shotgun (WGS) entry which is preliminary data.</text>
</comment>
<proteinExistence type="predicted"/>
<keyword evidence="4" id="KW-1185">Reference proteome</keyword>
<feature type="region of interest" description="Disordered" evidence="1">
    <location>
        <begin position="1"/>
        <end position="25"/>
    </location>
</feature>
<feature type="compositionally biased region" description="Basic and acidic residues" evidence="1">
    <location>
        <begin position="1"/>
        <end position="10"/>
    </location>
</feature>
<dbReference type="AlphaFoldDB" id="A0A1X0NDT0"/>
<evidence type="ECO:0000256" key="1">
    <source>
        <dbReference type="SAM" id="MobiDB-lite"/>
    </source>
</evidence>
<feature type="compositionally biased region" description="Basic and acidic residues" evidence="1">
    <location>
        <begin position="49"/>
        <end position="60"/>
    </location>
</feature>
<dbReference type="Proteomes" id="UP000192257">
    <property type="component" value="Unassembled WGS sequence"/>
</dbReference>
<evidence type="ECO:0000313" key="4">
    <source>
        <dbReference type="Proteomes" id="UP000192257"/>
    </source>
</evidence>
<accession>A0A1X0NDT0</accession>
<protein>
    <recommendedName>
        <fullName evidence="5">Transmembrane protein</fullName>
    </recommendedName>
</protein>
<reference evidence="3 4" key="1">
    <citation type="submission" date="2017-03" db="EMBL/GenBank/DDBJ databases">
        <title>An alternative strategy for trypanosome survival in the mammalian bloodstream revealed through genome and transcriptome analysis of the ubiquitous bovine parasite Trypanosoma (Megatrypanum) theileri.</title>
        <authorList>
            <person name="Kelly S."/>
            <person name="Ivens A."/>
            <person name="Mott A."/>
            <person name="O'Neill E."/>
            <person name="Emms D."/>
            <person name="Macleod O."/>
            <person name="Voorheis P."/>
            <person name="Matthews J."/>
            <person name="Matthews K."/>
            <person name="Carrington M."/>
        </authorList>
    </citation>
    <scope>NUCLEOTIDE SEQUENCE [LARGE SCALE GENOMIC DNA]</scope>
    <source>
        <strain evidence="3">Edinburgh</strain>
    </source>
</reference>
<keyword evidence="2" id="KW-1133">Transmembrane helix</keyword>
<feature type="region of interest" description="Disordered" evidence="1">
    <location>
        <begin position="47"/>
        <end position="76"/>
    </location>
</feature>
<evidence type="ECO:0000313" key="3">
    <source>
        <dbReference type="EMBL" id="ORC79833.1"/>
    </source>
</evidence>
<dbReference type="EMBL" id="NBCO01000199">
    <property type="protein sequence ID" value="ORC79833.1"/>
    <property type="molecule type" value="Genomic_DNA"/>
</dbReference>
<dbReference type="VEuPathDB" id="TriTrypDB:TM35_001991020"/>
<dbReference type="OrthoDB" id="250776at2759"/>
<keyword evidence="2" id="KW-0472">Membrane</keyword>
<evidence type="ECO:0008006" key="5">
    <source>
        <dbReference type="Google" id="ProtNLM"/>
    </source>
</evidence>
<organism evidence="3 4">
    <name type="scientific">Trypanosoma theileri</name>
    <dbReference type="NCBI Taxonomy" id="67003"/>
    <lineage>
        <taxon>Eukaryota</taxon>
        <taxon>Discoba</taxon>
        <taxon>Euglenozoa</taxon>
        <taxon>Kinetoplastea</taxon>
        <taxon>Metakinetoplastina</taxon>
        <taxon>Trypanosomatida</taxon>
        <taxon>Trypanosomatidae</taxon>
        <taxon>Trypanosoma</taxon>
    </lineage>
</organism>
<keyword evidence="2" id="KW-0812">Transmembrane</keyword>
<dbReference type="RefSeq" id="XP_028876699.1">
    <property type="nucleotide sequence ID" value="XM_029032009.1"/>
</dbReference>
<dbReference type="GeneID" id="39991789"/>
<feature type="transmembrane region" description="Helical" evidence="2">
    <location>
        <begin position="87"/>
        <end position="108"/>
    </location>
</feature>